<accession>A0ABQ5TID4</accession>
<dbReference type="InterPro" id="IPR004797">
    <property type="entry name" value="Competence_ComEC/Rec2"/>
</dbReference>
<dbReference type="SUPFAM" id="SSF56281">
    <property type="entry name" value="Metallo-hydrolase/oxidoreductase"/>
    <property type="match status" value="1"/>
</dbReference>
<gene>
    <name evidence="8" type="ORF">MACH08_24200</name>
</gene>
<keyword evidence="2" id="KW-1003">Cell membrane</keyword>
<dbReference type="InterPro" id="IPR035681">
    <property type="entry name" value="ComA-like_MBL"/>
</dbReference>
<dbReference type="InterPro" id="IPR052159">
    <property type="entry name" value="Competence_DNA_uptake"/>
</dbReference>
<evidence type="ECO:0000256" key="3">
    <source>
        <dbReference type="ARBA" id="ARBA00022692"/>
    </source>
</evidence>
<feature type="transmembrane region" description="Helical" evidence="6">
    <location>
        <begin position="95"/>
        <end position="119"/>
    </location>
</feature>
<reference evidence="8 9" key="1">
    <citation type="submission" date="2023-02" db="EMBL/GenBank/DDBJ databases">
        <title>Oceanobacillus kimchii IFOP_LL358 isolated form Alexandrium catenella lab strain.</title>
        <authorList>
            <person name="Gajardo G."/>
            <person name="Ueki S."/>
            <person name="Maruyama F."/>
        </authorList>
    </citation>
    <scope>NUCLEOTIDE SEQUENCE [LARGE SCALE GENOMIC DNA]</scope>
    <source>
        <strain evidence="8 9">IFOP_LL358</strain>
    </source>
</reference>
<evidence type="ECO:0000259" key="7">
    <source>
        <dbReference type="SMART" id="SM00849"/>
    </source>
</evidence>
<evidence type="ECO:0000313" key="9">
    <source>
        <dbReference type="Proteomes" id="UP001275436"/>
    </source>
</evidence>
<dbReference type="EMBL" id="BSKO01000001">
    <property type="protein sequence ID" value="GLO66636.1"/>
    <property type="molecule type" value="Genomic_DNA"/>
</dbReference>
<evidence type="ECO:0000256" key="2">
    <source>
        <dbReference type="ARBA" id="ARBA00022475"/>
    </source>
</evidence>
<dbReference type="InterPro" id="IPR001279">
    <property type="entry name" value="Metallo-B-lactamas"/>
</dbReference>
<evidence type="ECO:0000313" key="8">
    <source>
        <dbReference type="EMBL" id="GLO66636.1"/>
    </source>
</evidence>
<protein>
    <recommendedName>
        <fullName evidence="7">Metallo-beta-lactamase domain-containing protein</fullName>
    </recommendedName>
</protein>
<evidence type="ECO:0000256" key="4">
    <source>
        <dbReference type="ARBA" id="ARBA00022989"/>
    </source>
</evidence>
<feature type="transmembrane region" description="Helical" evidence="6">
    <location>
        <begin position="15"/>
        <end position="35"/>
    </location>
</feature>
<evidence type="ECO:0000256" key="1">
    <source>
        <dbReference type="ARBA" id="ARBA00004651"/>
    </source>
</evidence>
<evidence type="ECO:0000256" key="5">
    <source>
        <dbReference type="ARBA" id="ARBA00023136"/>
    </source>
</evidence>
<dbReference type="PANTHER" id="PTHR30619:SF1">
    <property type="entry name" value="RECOMBINATION PROTEIN 2"/>
    <property type="match status" value="1"/>
</dbReference>
<dbReference type="NCBIfam" id="TIGR00360">
    <property type="entry name" value="ComEC_N-term"/>
    <property type="match status" value="1"/>
</dbReference>
<dbReference type="Gene3D" id="3.60.15.10">
    <property type="entry name" value="Ribonuclease Z/Hydroxyacylglutathione hydrolase-like"/>
    <property type="match status" value="1"/>
</dbReference>
<dbReference type="Pfam" id="PF03772">
    <property type="entry name" value="Competence"/>
    <property type="match status" value="1"/>
</dbReference>
<dbReference type="PANTHER" id="PTHR30619">
    <property type="entry name" value="DNA INTERNALIZATION/COMPETENCE PROTEIN COMEC/REC2"/>
    <property type="match status" value="1"/>
</dbReference>
<comment type="caution">
    <text evidence="8">The sequence shown here is derived from an EMBL/GenBank/DDBJ whole genome shotgun (WGS) entry which is preliminary data.</text>
</comment>
<dbReference type="SMART" id="SM00849">
    <property type="entry name" value="Lactamase_B"/>
    <property type="match status" value="1"/>
</dbReference>
<proteinExistence type="predicted"/>
<keyword evidence="4 6" id="KW-1133">Transmembrane helix</keyword>
<dbReference type="NCBIfam" id="TIGR00361">
    <property type="entry name" value="ComEC_Rec2"/>
    <property type="match status" value="1"/>
</dbReference>
<feature type="transmembrane region" description="Helical" evidence="6">
    <location>
        <begin position="41"/>
        <end position="58"/>
    </location>
</feature>
<dbReference type="Proteomes" id="UP001275436">
    <property type="component" value="Unassembled WGS sequence"/>
</dbReference>
<feature type="transmembrane region" description="Helical" evidence="6">
    <location>
        <begin position="154"/>
        <end position="175"/>
    </location>
</feature>
<evidence type="ECO:0000256" key="6">
    <source>
        <dbReference type="SAM" id="Phobius"/>
    </source>
</evidence>
<feature type="domain" description="Metallo-beta-lactamase" evidence="7">
    <location>
        <begin position="221"/>
        <end position="422"/>
    </location>
</feature>
<comment type="subcellular location">
    <subcellularLocation>
        <location evidence="1">Cell membrane</location>
        <topology evidence="1">Multi-pass membrane protein</topology>
    </subcellularLocation>
</comment>
<feature type="transmembrane region" description="Helical" evidence="6">
    <location>
        <begin position="187"/>
        <end position="208"/>
    </location>
</feature>
<organism evidence="8 9">
    <name type="scientific">Oceanobacillus kimchii</name>
    <dbReference type="NCBI Taxonomy" id="746691"/>
    <lineage>
        <taxon>Bacteria</taxon>
        <taxon>Bacillati</taxon>
        <taxon>Bacillota</taxon>
        <taxon>Bacilli</taxon>
        <taxon>Bacillales</taxon>
        <taxon>Bacillaceae</taxon>
        <taxon>Oceanobacillus</taxon>
    </lineage>
</organism>
<sequence>MITILLVIQKFKKKFLYIDIFSFVFLSLIIFDPYVIYEVGFQFSFAVTFAILLSAKWVSYSTSTLWNIVQISFVSQMAILPLQLHYFYIFQPLSILLNVIIIPYFTLFVIPLMYIATLLSFLPKQVLFILDNSFQWIHSVVVNFLVWVDTYLSFPLFMNGLSITAVIVYYIFFFRFMYELEIKRMKVAFLSGVLFCLPIIFGALKPYLSEEGIVTMFDIGQGDAILIETPYRQDTLLVDAGSTFDFESMEASRSVYKQILRPYFYSRGITHLDAIILTHEDLDHIGSLEYILEEVTVDTIMVSSFFDDQLIKNIQASFPNQIIKRIEAVQTIRGNFTNFHVLSPTSDHQSLNDNSLVLYADLGAKWLFTGDIGSDVEKTLIKNHPEMNIDILKVAHHGSNTSSDSVYIEEIDPDFGLISVGRNNRYGHPSVEVIETLESKGIDILRTDLHGAIQYYFSNNQGTFLIHSP</sequence>
<name>A0ABQ5TID4_9BACI</name>
<dbReference type="InterPro" id="IPR036866">
    <property type="entry name" value="RibonucZ/Hydroxyglut_hydro"/>
</dbReference>
<feature type="transmembrane region" description="Helical" evidence="6">
    <location>
        <begin position="65"/>
        <end position="89"/>
    </location>
</feature>
<keyword evidence="3 6" id="KW-0812">Transmembrane</keyword>
<dbReference type="InterPro" id="IPR004477">
    <property type="entry name" value="ComEC_N"/>
</dbReference>
<keyword evidence="5 6" id="KW-0472">Membrane</keyword>
<dbReference type="CDD" id="cd07731">
    <property type="entry name" value="ComA-like_MBL-fold"/>
    <property type="match status" value="1"/>
</dbReference>
<dbReference type="Pfam" id="PF00753">
    <property type="entry name" value="Lactamase_B"/>
    <property type="match status" value="1"/>
</dbReference>
<keyword evidence="9" id="KW-1185">Reference proteome</keyword>